<evidence type="ECO:0000313" key="10">
    <source>
        <dbReference type="Proteomes" id="UP001276564"/>
    </source>
</evidence>
<keyword evidence="10" id="KW-1185">Reference proteome</keyword>
<keyword evidence="4" id="KW-0680">Restriction system</keyword>
<evidence type="ECO:0000256" key="6">
    <source>
        <dbReference type="PROSITE-ProRule" id="PRU01016"/>
    </source>
</evidence>
<dbReference type="GO" id="GO:0032259">
    <property type="term" value="P:methylation"/>
    <property type="evidence" value="ECO:0007669"/>
    <property type="project" value="UniProtKB-KW"/>
</dbReference>
<dbReference type="EC" id="2.1.1.37" evidence="8"/>
<dbReference type="Pfam" id="PF00145">
    <property type="entry name" value="DNA_methylase"/>
    <property type="match status" value="1"/>
</dbReference>
<dbReference type="PRINTS" id="PR00105">
    <property type="entry name" value="C5METTRFRASE"/>
</dbReference>
<keyword evidence="2 6" id="KW-0808">Transferase</keyword>
<reference evidence="9 10" key="1">
    <citation type="submission" date="2023-08" db="EMBL/GenBank/DDBJ databases">
        <title>Implementing the SeqCode for naming new Mesorhizobium species isolated from Vachellia karroo root nodules.</title>
        <authorList>
            <person name="Van Lill M."/>
        </authorList>
    </citation>
    <scope>NUCLEOTIDE SEQUENCE [LARGE SCALE GENOMIC DNA]</scope>
    <source>
        <strain evidence="9 10">VK4B</strain>
    </source>
</reference>
<evidence type="ECO:0000256" key="7">
    <source>
        <dbReference type="RuleBase" id="RU000416"/>
    </source>
</evidence>
<evidence type="ECO:0000256" key="4">
    <source>
        <dbReference type="ARBA" id="ARBA00022747"/>
    </source>
</evidence>
<comment type="similarity">
    <text evidence="6 7">Belongs to the class I-like SAM-binding methyltransferase superfamily. C5-methyltransferase family.</text>
</comment>
<gene>
    <name evidence="9" type="primary">dcm</name>
    <name evidence="9" type="ORF">RFM23_28045</name>
</gene>
<organism evidence="9 10">
    <name type="scientific">Mesorhizobium abyssinicae</name>
    <dbReference type="NCBI Taxonomy" id="1209958"/>
    <lineage>
        <taxon>Bacteria</taxon>
        <taxon>Pseudomonadati</taxon>
        <taxon>Pseudomonadota</taxon>
        <taxon>Alphaproteobacteria</taxon>
        <taxon>Hyphomicrobiales</taxon>
        <taxon>Phyllobacteriaceae</taxon>
        <taxon>Mesorhizobium</taxon>
    </lineage>
</organism>
<dbReference type="EMBL" id="JAVIIP010000022">
    <property type="protein sequence ID" value="MDX8541480.1"/>
    <property type="molecule type" value="Genomic_DNA"/>
</dbReference>
<dbReference type="InterPro" id="IPR001525">
    <property type="entry name" value="C5_MeTfrase"/>
</dbReference>
<dbReference type="PROSITE" id="PS51679">
    <property type="entry name" value="SAM_MT_C5"/>
    <property type="match status" value="1"/>
</dbReference>
<proteinExistence type="inferred from homology"/>
<protein>
    <recommendedName>
        <fullName evidence="8">Cytosine-specific methyltransferase</fullName>
        <ecNumber evidence="8">2.1.1.37</ecNumber>
    </recommendedName>
</protein>
<dbReference type="Gene3D" id="3.40.50.150">
    <property type="entry name" value="Vaccinia Virus protein VP39"/>
    <property type="match status" value="1"/>
</dbReference>
<evidence type="ECO:0000256" key="8">
    <source>
        <dbReference type="RuleBase" id="RU000417"/>
    </source>
</evidence>
<dbReference type="Proteomes" id="UP001276564">
    <property type="component" value="Unassembled WGS sequence"/>
</dbReference>
<comment type="caution">
    <text evidence="9">The sequence shown here is derived from an EMBL/GenBank/DDBJ whole genome shotgun (WGS) entry which is preliminary data.</text>
</comment>
<dbReference type="NCBIfam" id="TIGR00675">
    <property type="entry name" value="dcm"/>
    <property type="match status" value="1"/>
</dbReference>
<accession>A0ABU5AVZ5</accession>
<evidence type="ECO:0000256" key="3">
    <source>
        <dbReference type="ARBA" id="ARBA00022691"/>
    </source>
</evidence>
<dbReference type="PANTHER" id="PTHR10629">
    <property type="entry name" value="CYTOSINE-SPECIFIC METHYLTRANSFERASE"/>
    <property type="match status" value="1"/>
</dbReference>
<keyword evidence="3 6" id="KW-0949">S-adenosyl-L-methionine</keyword>
<dbReference type="GO" id="GO:0003886">
    <property type="term" value="F:DNA (cytosine-5-)-methyltransferase activity"/>
    <property type="evidence" value="ECO:0007669"/>
    <property type="project" value="UniProtKB-EC"/>
</dbReference>
<dbReference type="InterPro" id="IPR018117">
    <property type="entry name" value="C5_DNA_meth_AS"/>
</dbReference>
<keyword evidence="1 6" id="KW-0489">Methyltransferase</keyword>
<sequence>MNQLRFVDLFAGLGGFHVALERLGHRCVLASEIDPELRRLYSLNFGLEPEGDIRSIPLIDIPPHDILCAGFPCQPFSKAGKQAGLACGKDGDLASVVIDWARAARPRYLLLENVPNLLRHDGGRTWRWLSQELRHAGYSLDAKILSPHEHGVPQIRERLIIVGARDGLDHFSWPAPSSRPTDVRSVLDVSGTAETRLAPRVIEALEVWDAFLERYPKHHRKPWFPIWAAEFGATYPFSTTAPLAIPAATLRQFRGSLGEPIDGTSDEAIAAKLPPYARTARAIPAWKARFLQLNRDLYEQNRTWIDPWLPKLRTYDHSFQKFEWNFDGNARSLWGAIIQLRGSGIRARSPNAAPALVAATSSQIPIIAWERRYLSARERARLQGLSELGHLPAGQGAVTRALGNAVNAKVIELVGRQLLALARIHSAAA</sequence>
<dbReference type="InterPro" id="IPR029063">
    <property type="entry name" value="SAM-dependent_MTases_sf"/>
</dbReference>
<evidence type="ECO:0000256" key="5">
    <source>
        <dbReference type="ARBA" id="ARBA00047422"/>
    </source>
</evidence>
<dbReference type="PROSITE" id="PS00094">
    <property type="entry name" value="C5_MTASE_1"/>
    <property type="match status" value="1"/>
</dbReference>
<feature type="active site" evidence="6">
    <location>
        <position position="73"/>
    </location>
</feature>
<evidence type="ECO:0000256" key="1">
    <source>
        <dbReference type="ARBA" id="ARBA00022603"/>
    </source>
</evidence>
<dbReference type="SUPFAM" id="SSF53335">
    <property type="entry name" value="S-adenosyl-L-methionine-dependent methyltransferases"/>
    <property type="match status" value="1"/>
</dbReference>
<evidence type="ECO:0000256" key="2">
    <source>
        <dbReference type="ARBA" id="ARBA00022679"/>
    </source>
</evidence>
<dbReference type="PANTHER" id="PTHR10629:SF52">
    <property type="entry name" value="DNA (CYTOSINE-5)-METHYLTRANSFERASE 1"/>
    <property type="match status" value="1"/>
</dbReference>
<evidence type="ECO:0000313" key="9">
    <source>
        <dbReference type="EMBL" id="MDX8541480.1"/>
    </source>
</evidence>
<dbReference type="RefSeq" id="WP_320321899.1">
    <property type="nucleotide sequence ID" value="NZ_JAVIIP010000022.1"/>
</dbReference>
<comment type="catalytic activity">
    <reaction evidence="5 8">
        <text>a 2'-deoxycytidine in DNA + S-adenosyl-L-methionine = a 5-methyl-2'-deoxycytidine in DNA + S-adenosyl-L-homocysteine + H(+)</text>
        <dbReference type="Rhea" id="RHEA:13681"/>
        <dbReference type="Rhea" id="RHEA-COMP:11369"/>
        <dbReference type="Rhea" id="RHEA-COMP:11370"/>
        <dbReference type="ChEBI" id="CHEBI:15378"/>
        <dbReference type="ChEBI" id="CHEBI:57856"/>
        <dbReference type="ChEBI" id="CHEBI:59789"/>
        <dbReference type="ChEBI" id="CHEBI:85452"/>
        <dbReference type="ChEBI" id="CHEBI:85454"/>
        <dbReference type="EC" id="2.1.1.37"/>
    </reaction>
</comment>
<name>A0ABU5AVZ5_9HYPH</name>
<dbReference type="InterPro" id="IPR050390">
    <property type="entry name" value="C5-Methyltransferase"/>
</dbReference>